<accession>A0A0E9W4C3</accession>
<evidence type="ECO:0000313" key="1">
    <source>
        <dbReference type="EMBL" id="JAH84318.1"/>
    </source>
</evidence>
<name>A0A0E9W4C3_ANGAN</name>
<protein>
    <submittedName>
        <fullName evidence="1">Uncharacterized protein</fullName>
    </submittedName>
</protein>
<sequence length="67" mass="7538">MAKTACIFFNDSLFFYSSDNAVILSPVILEKLWKLWVLHLQCWSTLHFKVQTSDGVGSGLSSVKNNT</sequence>
<organism evidence="1">
    <name type="scientific">Anguilla anguilla</name>
    <name type="common">European freshwater eel</name>
    <name type="synonym">Muraena anguilla</name>
    <dbReference type="NCBI Taxonomy" id="7936"/>
    <lineage>
        <taxon>Eukaryota</taxon>
        <taxon>Metazoa</taxon>
        <taxon>Chordata</taxon>
        <taxon>Craniata</taxon>
        <taxon>Vertebrata</taxon>
        <taxon>Euteleostomi</taxon>
        <taxon>Actinopterygii</taxon>
        <taxon>Neopterygii</taxon>
        <taxon>Teleostei</taxon>
        <taxon>Anguilliformes</taxon>
        <taxon>Anguillidae</taxon>
        <taxon>Anguilla</taxon>
    </lineage>
</organism>
<dbReference type="EMBL" id="GBXM01024259">
    <property type="protein sequence ID" value="JAH84318.1"/>
    <property type="molecule type" value="Transcribed_RNA"/>
</dbReference>
<reference evidence="1" key="1">
    <citation type="submission" date="2014-11" db="EMBL/GenBank/DDBJ databases">
        <authorList>
            <person name="Amaro Gonzalez C."/>
        </authorList>
    </citation>
    <scope>NUCLEOTIDE SEQUENCE</scope>
</reference>
<proteinExistence type="predicted"/>
<dbReference type="AlphaFoldDB" id="A0A0E9W4C3"/>
<reference evidence="1" key="2">
    <citation type="journal article" date="2015" name="Fish Shellfish Immunol.">
        <title>Early steps in the European eel (Anguilla anguilla)-Vibrio vulnificus interaction in the gills: Role of the RtxA13 toxin.</title>
        <authorList>
            <person name="Callol A."/>
            <person name="Pajuelo D."/>
            <person name="Ebbesson L."/>
            <person name="Teles M."/>
            <person name="MacKenzie S."/>
            <person name="Amaro C."/>
        </authorList>
    </citation>
    <scope>NUCLEOTIDE SEQUENCE</scope>
</reference>